<dbReference type="HOGENOM" id="CLU_1338290_0_0_1"/>
<accession>S7W4Y1</accession>
<gene>
    <name evidence="1" type="ORF">SLOPH_649</name>
</gene>
<feature type="non-terminal residue" evidence="1">
    <location>
        <position position="205"/>
    </location>
</feature>
<proteinExistence type="predicted"/>
<dbReference type="AlphaFoldDB" id="S7W4Y1"/>
<dbReference type="EMBL" id="ATCN01001239">
    <property type="protein sequence ID" value="EPR77825.1"/>
    <property type="molecule type" value="Genomic_DNA"/>
</dbReference>
<dbReference type="VEuPathDB" id="MicrosporidiaDB:SLOPH_649"/>
<evidence type="ECO:0000313" key="2">
    <source>
        <dbReference type="Proteomes" id="UP000014978"/>
    </source>
</evidence>
<sequence length="205" mass="24306">MNQILHTLGFTSLTNFLNHHNIYYTNTEFTSTIFIKQIEKHIQQYNYNNLTVNEIIDTAVKYLLKDNKKNILTQGYTINNRYNNYNKYNDKIKYNINIDNKKSNYNKYNNNIDNTIINNKYHSNNSNIDNINIIVNYPNSSTNRFKTKKWSQFFKSISNNFAIFLLTSCNIIEKDLNYVLLAGNIDSTKKYNKLISNNINDNYKN</sequence>
<keyword evidence="2" id="KW-1185">Reference proteome</keyword>
<evidence type="ECO:0000313" key="1">
    <source>
        <dbReference type="EMBL" id="EPR77825.1"/>
    </source>
</evidence>
<dbReference type="Proteomes" id="UP000014978">
    <property type="component" value="Unassembled WGS sequence"/>
</dbReference>
<protein>
    <submittedName>
        <fullName evidence="1">Uncharacterized protein</fullName>
    </submittedName>
</protein>
<name>S7W4Y1_SPRLO</name>
<reference evidence="2" key="1">
    <citation type="journal article" date="2013" name="PLoS Genet.">
        <title>The genome of Spraguea lophii and the basis of host-microsporidian interactions.</title>
        <authorList>
            <person name="Campbell S.E."/>
            <person name="Williams T.A."/>
            <person name="Yousuf A."/>
            <person name="Soanes D.M."/>
            <person name="Paszkiewicz K.H."/>
            <person name="Williams B.A.P."/>
        </authorList>
    </citation>
    <scope>NUCLEOTIDE SEQUENCE [LARGE SCALE GENOMIC DNA]</scope>
    <source>
        <strain evidence="2">42_110</strain>
    </source>
</reference>
<dbReference type="InParanoid" id="S7W4Y1"/>
<comment type="caution">
    <text evidence="1">The sequence shown here is derived from an EMBL/GenBank/DDBJ whole genome shotgun (WGS) entry which is preliminary data.</text>
</comment>
<organism evidence="1 2">
    <name type="scientific">Spraguea lophii (strain 42_110)</name>
    <name type="common">Microsporidian parasite</name>
    <dbReference type="NCBI Taxonomy" id="1358809"/>
    <lineage>
        <taxon>Eukaryota</taxon>
        <taxon>Fungi</taxon>
        <taxon>Fungi incertae sedis</taxon>
        <taxon>Microsporidia</taxon>
        <taxon>Spragueidae</taxon>
        <taxon>Spraguea</taxon>
    </lineage>
</organism>
<dbReference type="OMA" id="IFARMRI"/>